<proteinExistence type="predicted"/>
<dbReference type="EMBL" id="LR134473">
    <property type="protein sequence ID" value="VEI04148.1"/>
    <property type="molecule type" value="Genomic_DNA"/>
</dbReference>
<evidence type="ECO:0000256" key="1">
    <source>
        <dbReference type="SAM" id="MobiDB-lite"/>
    </source>
</evidence>
<feature type="region of interest" description="Disordered" evidence="1">
    <location>
        <begin position="260"/>
        <end position="284"/>
    </location>
</feature>
<evidence type="ECO:0000313" key="3">
    <source>
        <dbReference type="Proteomes" id="UP000277858"/>
    </source>
</evidence>
<sequence>MANDTNFISTQIVTVTPSLAREWLGKNIDNRTIKKSLVARYRRDMALDRWKFAGDPIRFGASGRLLDGQHRLLAISQMPDDFTIKMMVLLGIDDESQKLMDQGGARSGYDQLHRAGVKYASRVSAAARTMVLLDEGVFFKSTSIWQEYGSVAAVEEWVAEHPYEVKVIQDVSSITTRIEAAPSALNTAAVIISRVAPTETVIEFFGFIADGGAAKNSGPNVLANKLRRAKRVGVNWSPRDVIANTIRAWNSWVTGKTTMLNDPHHTHGGKSGWTEESFPTPIHR</sequence>
<evidence type="ECO:0000313" key="2">
    <source>
        <dbReference type="EMBL" id="VEI04148.1"/>
    </source>
</evidence>
<organism evidence="2 3">
    <name type="scientific">Acidipropionibacterium jensenii</name>
    <dbReference type="NCBI Taxonomy" id="1749"/>
    <lineage>
        <taxon>Bacteria</taxon>
        <taxon>Bacillati</taxon>
        <taxon>Actinomycetota</taxon>
        <taxon>Actinomycetes</taxon>
        <taxon>Propionibacteriales</taxon>
        <taxon>Propionibacteriaceae</taxon>
        <taxon>Acidipropionibacterium</taxon>
    </lineage>
</organism>
<accession>A0A3S4V3U4</accession>
<name>A0A3S4V3U4_9ACTN</name>
<keyword evidence="3" id="KW-1185">Reference proteome</keyword>
<reference evidence="2 3" key="1">
    <citation type="submission" date="2018-12" db="EMBL/GenBank/DDBJ databases">
        <authorList>
            <consortium name="Pathogen Informatics"/>
        </authorList>
    </citation>
    <scope>NUCLEOTIDE SEQUENCE [LARGE SCALE GENOMIC DNA]</scope>
    <source>
        <strain evidence="2 3">NCTC13652</strain>
    </source>
</reference>
<dbReference type="Proteomes" id="UP000277858">
    <property type="component" value="Chromosome"/>
</dbReference>
<protein>
    <submittedName>
        <fullName evidence="2">Uncharacterized protein</fullName>
    </submittedName>
</protein>
<dbReference type="OrthoDB" id="950695at2"/>
<dbReference type="STRING" id="1122997.GCA_000425285_01181"/>
<dbReference type="AlphaFoldDB" id="A0A3S4V3U4"/>
<dbReference type="RefSeq" id="WP_028702844.1">
    <property type="nucleotide sequence ID" value="NZ_LR134473.1"/>
</dbReference>
<gene>
    <name evidence="2" type="ORF">NCTC13652_02372</name>
</gene>